<accession>A0A183TPL9</accession>
<dbReference type="WBParaSite" id="SSLN_0001911201-mRNA-1">
    <property type="protein sequence ID" value="SSLN_0001911201-mRNA-1"/>
    <property type="gene ID" value="SSLN_0001911201"/>
</dbReference>
<sequence>MARAQDTALARFYGLPKEHKAVVPIWPSVSRKGYPNNNFDSFYGYRTTSTFQQDFSPAERNKRHQLVIELRRRLSEGETNLVIYNNQVIHRPFFFHGEARSGLPRRWPSKQGLAPDC</sequence>
<protein>
    <submittedName>
        <fullName evidence="3">DUF72 domain-containing protein</fullName>
    </submittedName>
</protein>
<proteinExistence type="predicted"/>
<dbReference type="OrthoDB" id="6237552at2759"/>
<gene>
    <name evidence="1" type="ORF">SSLN_LOCUS18417</name>
</gene>
<dbReference type="Proteomes" id="UP000275846">
    <property type="component" value="Unassembled WGS sequence"/>
</dbReference>
<dbReference type="AlphaFoldDB" id="A0A183TPL9"/>
<organism evidence="3">
    <name type="scientific">Schistocephalus solidus</name>
    <name type="common">Tapeworm</name>
    <dbReference type="NCBI Taxonomy" id="70667"/>
    <lineage>
        <taxon>Eukaryota</taxon>
        <taxon>Metazoa</taxon>
        <taxon>Spiralia</taxon>
        <taxon>Lophotrochozoa</taxon>
        <taxon>Platyhelminthes</taxon>
        <taxon>Cestoda</taxon>
        <taxon>Eucestoda</taxon>
        <taxon>Diphyllobothriidea</taxon>
        <taxon>Diphyllobothriidae</taxon>
        <taxon>Schistocephalus</taxon>
    </lineage>
</organism>
<reference evidence="1 2" key="2">
    <citation type="submission" date="2018-11" db="EMBL/GenBank/DDBJ databases">
        <authorList>
            <consortium name="Pathogen Informatics"/>
        </authorList>
    </citation>
    <scope>NUCLEOTIDE SEQUENCE [LARGE SCALE GENOMIC DNA]</scope>
    <source>
        <strain evidence="1 2">NST_G2</strain>
    </source>
</reference>
<dbReference type="EMBL" id="UYSU01044372">
    <property type="protein sequence ID" value="VDM04803.1"/>
    <property type="molecule type" value="Genomic_DNA"/>
</dbReference>
<reference evidence="3" key="1">
    <citation type="submission" date="2016-06" db="UniProtKB">
        <authorList>
            <consortium name="WormBaseParasite"/>
        </authorList>
    </citation>
    <scope>IDENTIFICATION</scope>
</reference>
<evidence type="ECO:0000313" key="3">
    <source>
        <dbReference type="WBParaSite" id="SSLN_0001911201-mRNA-1"/>
    </source>
</evidence>
<evidence type="ECO:0000313" key="2">
    <source>
        <dbReference type="Proteomes" id="UP000275846"/>
    </source>
</evidence>
<keyword evidence="2" id="KW-1185">Reference proteome</keyword>
<name>A0A183TPL9_SCHSO</name>
<evidence type="ECO:0000313" key="1">
    <source>
        <dbReference type="EMBL" id="VDM04803.1"/>
    </source>
</evidence>